<gene>
    <name evidence="1" type="ORF">SteCoe_18812</name>
</gene>
<accession>A0A1R2BVY7</accession>
<dbReference type="EMBL" id="MPUH01000405">
    <property type="protein sequence ID" value="OMJ80861.1"/>
    <property type="molecule type" value="Genomic_DNA"/>
</dbReference>
<dbReference type="AlphaFoldDB" id="A0A1R2BVY7"/>
<keyword evidence="2" id="KW-1185">Reference proteome</keyword>
<protein>
    <submittedName>
        <fullName evidence="1">Uncharacterized protein</fullName>
    </submittedName>
</protein>
<sequence length="74" mass="9006">MDWAWNVNGKRCKISVPEVAKRKRVMTTDITMEDESIIYKHRIQQYQYKIEREISLYKQQIHEISYIPCCKRQG</sequence>
<reference evidence="1 2" key="1">
    <citation type="submission" date="2016-11" db="EMBL/GenBank/DDBJ databases">
        <title>The macronuclear genome of Stentor coeruleus: a giant cell with tiny introns.</title>
        <authorList>
            <person name="Slabodnick M."/>
            <person name="Ruby J.G."/>
            <person name="Reiff S.B."/>
            <person name="Swart E.C."/>
            <person name="Gosai S."/>
            <person name="Prabakaran S."/>
            <person name="Witkowska E."/>
            <person name="Larue G.E."/>
            <person name="Fisher S."/>
            <person name="Freeman R.M."/>
            <person name="Gunawardena J."/>
            <person name="Chu W."/>
            <person name="Stover N.A."/>
            <person name="Gregory B.D."/>
            <person name="Nowacki M."/>
            <person name="Derisi J."/>
            <person name="Roy S.W."/>
            <person name="Marshall W.F."/>
            <person name="Sood P."/>
        </authorList>
    </citation>
    <scope>NUCLEOTIDE SEQUENCE [LARGE SCALE GENOMIC DNA]</scope>
    <source>
        <strain evidence="1">WM001</strain>
    </source>
</reference>
<evidence type="ECO:0000313" key="2">
    <source>
        <dbReference type="Proteomes" id="UP000187209"/>
    </source>
</evidence>
<comment type="caution">
    <text evidence="1">The sequence shown here is derived from an EMBL/GenBank/DDBJ whole genome shotgun (WGS) entry which is preliminary data.</text>
</comment>
<name>A0A1R2BVY7_9CILI</name>
<organism evidence="1 2">
    <name type="scientific">Stentor coeruleus</name>
    <dbReference type="NCBI Taxonomy" id="5963"/>
    <lineage>
        <taxon>Eukaryota</taxon>
        <taxon>Sar</taxon>
        <taxon>Alveolata</taxon>
        <taxon>Ciliophora</taxon>
        <taxon>Postciliodesmatophora</taxon>
        <taxon>Heterotrichea</taxon>
        <taxon>Heterotrichida</taxon>
        <taxon>Stentoridae</taxon>
        <taxon>Stentor</taxon>
    </lineage>
</organism>
<dbReference type="Proteomes" id="UP000187209">
    <property type="component" value="Unassembled WGS sequence"/>
</dbReference>
<proteinExistence type="predicted"/>
<evidence type="ECO:0000313" key="1">
    <source>
        <dbReference type="EMBL" id="OMJ80861.1"/>
    </source>
</evidence>